<dbReference type="Pfam" id="PF13584">
    <property type="entry name" value="BatD"/>
    <property type="match status" value="2"/>
</dbReference>
<dbReference type="AlphaFoldDB" id="A0A4V4H1T2"/>
<evidence type="ECO:0000313" key="3">
    <source>
        <dbReference type="Proteomes" id="UP000306918"/>
    </source>
</evidence>
<evidence type="ECO:0000313" key="2">
    <source>
        <dbReference type="EMBL" id="THU41656.1"/>
    </source>
</evidence>
<evidence type="ECO:0000256" key="1">
    <source>
        <dbReference type="SAM" id="Phobius"/>
    </source>
</evidence>
<dbReference type="PANTHER" id="PTHR40940">
    <property type="entry name" value="PROTEIN BATD-RELATED"/>
    <property type="match status" value="1"/>
</dbReference>
<gene>
    <name evidence="2" type="ORF">FAM09_06035</name>
</gene>
<organism evidence="2 3">
    <name type="scientific">Niastella caeni</name>
    <dbReference type="NCBI Taxonomy" id="2569763"/>
    <lineage>
        <taxon>Bacteria</taxon>
        <taxon>Pseudomonadati</taxon>
        <taxon>Bacteroidota</taxon>
        <taxon>Chitinophagia</taxon>
        <taxon>Chitinophagales</taxon>
        <taxon>Chitinophagaceae</taxon>
        <taxon>Niastella</taxon>
    </lineage>
</organism>
<dbReference type="EMBL" id="STFF01000001">
    <property type="protein sequence ID" value="THU41656.1"/>
    <property type="molecule type" value="Genomic_DNA"/>
</dbReference>
<dbReference type="OrthoDB" id="2079210at2"/>
<feature type="transmembrane region" description="Helical" evidence="1">
    <location>
        <begin position="452"/>
        <end position="471"/>
    </location>
</feature>
<keyword evidence="1" id="KW-0472">Membrane</keyword>
<keyword evidence="1" id="KW-1133">Transmembrane helix</keyword>
<keyword evidence="3" id="KW-1185">Reference proteome</keyword>
<protein>
    <submittedName>
        <fullName evidence="2">Protein BatD</fullName>
    </submittedName>
</protein>
<dbReference type="PANTHER" id="PTHR40940:SF2">
    <property type="entry name" value="BATD"/>
    <property type="match status" value="1"/>
</dbReference>
<keyword evidence="1" id="KW-0812">Transmembrane</keyword>
<comment type="caution">
    <text evidence="2">The sequence shown here is derived from an EMBL/GenBank/DDBJ whole genome shotgun (WGS) entry which is preliminary data.</text>
</comment>
<reference evidence="2 3" key="1">
    <citation type="submission" date="2019-04" db="EMBL/GenBank/DDBJ databases">
        <title>Niastella caeni sp. nov., isolated from activated sludge.</title>
        <authorList>
            <person name="Sheng M."/>
        </authorList>
    </citation>
    <scope>NUCLEOTIDE SEQUENCE [LARGE SCALE GENOMIC DNA]</scope>
    <source>
        <strain evidence="2 3">HX-2-15</strain>
    </source>
</reference>
<name>A0A4V4H1T2_9BACT</name>
<dbReference type="Proteomes" id="UP000306918">
    <property type="component" value="Unassembled WGS sequence"/>
</dbReference>
<sequence>MASIRKIIHIILFGLFFCLVIGSLKAQVKFYTLVSESTISARQTFQVQYIVEGASSIHQFKTPKFKGFEIASVFDQNSANFSQGFYNFSRIFVLLAPKKGRFTIPGATAIINGKQMRSNAVRIAVKPGVPDMNNIDPDDIDTEGESELHPGDNITDKIQKNLFLRVETSKTTCYVGEPLMVVYKAYSRLNANSQVVKRPSLTGFSVMEMVDAYDGKPVIEKLNGRLYYTNLVRKVQLFPLQEGKYTLDPAEIESVIHFIKTDEPAGKKRSLFNRNATPLFPTAINHRTILRTEPQTITVKPLPTANQPDDFSGAVGNFNVIVKVPAVPIHQGDLVKIQVTISGSGNLSLLTPPVIKWPKGVDTAEPAVKENINKYVFPLSGSKSFEYSFAAPDTGDYLIPAVHLPFYDPAENKYKTATSDSITLHVLPGVKKADTGSDTGVVSKSPVIQPQFYWFACIVLVIIASIGYQVISLRKSKKKEMAKLSTPAPVKEIPSPEKIAATLLANAKLALLHQHQQAFYHEVQQALWQVVADTYQVLPSKMNKHHITQLLAGKGMPAETIHNFSAILDECEWALYTPDQSVHSMGALMGKAEELVKELIEVKG</sequence>
<accession>A0A4V4H1T2</accession>
<dbReference type="InterPro" id="IPR025738">
    <property type="entry name" value="BatD"/>
</dbReference>
<proteinExistence type="predicted"/>